<dbReference type="EMBL" id="LVYK01000001">
    <property type="protein sequence ID" value="RAS82294.1"/>
    <property type="molecule type" value="Genomic_DNA"/>
</dbReference>
<protein>
    <submittedName>
        <fullName evidence="5">Glycosyltransferase</fullName>
    </submittedName>
</protein>
<organism evidence="5 6">
    <name type="scientific">Priestia endophytica</name>
    <dbReference type="NCBI Taxonomy" id="135735"/>
    <lineage>
        <taxon>Bacteria</taxon>
        <taxon>Bacillati</taxon>
        <taxon>Bacillota</taxon>
        <taxon>Bacilli</taxon>
        <taxon>Bacillales</taxon>
        <taxon>Bacillaceae</taxon>
        <taxon>Priestia</taxon>
    </lineage>
</organism>
<evidence type="ECO:0000256" key="3">
    <source>
        <dbReference type="ARBA" id="ARBA00022679"/>
    </source>
</evidence>
<dbReference type="CDD" id="cd00761">
    <property type="entry name" value="Glyco_tranf_GTA_type"/>
    <property type="match status" value="1"/>
</dbReference>
<keyword evidence="2" id="KW-0328">Glycosyltransferase</keyword>
<evidence type="ECO:0000256" key="1">
    <source>
        <dbReference type="ARBA" id="ARBA00006739"/>
    </source>
</evidence>
<sequence length="267" mass="31451">MCKVSVVLPVYNAAKTIDKCIESIVKQTFTDWELICCDDCSTDETVSILERWRKKDSRIKLLLNEQNKRAAYTRNKCIREAKGSYIALIDDDDYCALDRLEKQVEFLDNHKNYSLVGSQGHLFDEKGVWARISPVEAPKVKDFLWNSCFLNPSVMIRKSDMEAVGLYRVSKETRRGQDYDLFLRMYAKGFKGFNIQEPLLFYYRGRNSYPKCKYEYRIDEAKIRYRNFKQMDLLPKYYPYVIKPLIVGLIPISLLEKIKHRRGRGDV</sequence>
<dbReference type="PANTHER" id="PTHR43685">
    <property type="entry name" value="GLYCOSYLTRANSFERASE"/>
    <property type="match status" value="1"/>
</dbReference>
<dbReference type="InterPro" id="IPR001173">
    <property type="entry name" value="Glyco_trans_2-like"/>
</dbReference>
<dbReference type="SUPFAM" id="SSF53448">
    <property type="entry name" value="Nucleotide-diphospho-sugar transferases"/>
    <property type="match status" value="1"/>
</dbReference>
<dbReference type="RefSeq" id="WP_113765211.1">
    <property type="nucleotide sequence ID" value="NZ_LVYK01000001.1"/>
</dbReference>
<accession>A0AAX1QGI5</accession>
<dbReference type="Gene3D" id="3.90.550.10">
    <property type="entry name" value="Spore Coat Polysaccharide Biosynthesis Protein SpsA, Chain A"/>
    <property type="match status" value="1"/>
</dbReference>
<dbReference type="PANTHER" id="PTHR43685:SF5">
    <property type="entry name" value="GLYCOSYLTRANSFERASE EPSE-RELATED"/>
    <property type="match status" value="1"/>
</dbReference>
<comment type="caution">
    <text evidence="5">The sequence shown here is derived from an EMBL/GenBank/DDBJ whole genome shotgun (WGS) entry which is preliminary data.</text>
</comment>
<name>A0AAX1QGI5_9BACI</name>
<evidence type="ECO:0000259" key="4">
    <source>
        <dbReference type="Pfam" id="PF00535"/>
    </source>
</evidence>
<dbReference type="InterPro" id="IPR029044">
    <property type="entry name" value="Nucleotide-diphossugar_trans"/>
</dbReference>
<feature type="domain" description="Glycosyltransferase 2-like" evidence="4">
    <location>
        <begin position="5"/>
        <end position="135"/>
    </location>
</feature>
<evidence type="ECO:0000313" key="6">
    <source>
        <dbReference type="Proteomes" id="UP000250174"/>
    </source>
</evidence>
<dbReference type="AlphaFoldDB" id="A0AAX1QGI5"/>
<proteinExistence type="inferred from homology"/>
<comment type="similarity">
    <text evidence="1">Belongs to the glycosyltransferase 2 family.</text>
</comment>
<dbReference type="Pfam" id="PF00535">
    <property type="entry name" value="Glycos_transf_2"/>
    <property type="match status" value="1"/>
</dbReference>
<dbReference type="GO" id="GO:0016757">
    <property type="term" value="F:glycosyltransferase activity"/>
    <property type="evidence" value="ECO:0007669"/>
    <property type="project" value="UniProtKB-KW"/>
</dbReference>
<evidence type="ECO:0000256" key="2">
    <source>
        <dbReference type="ARBA" id="ARBA00022676"/>
    </source>
</evidence>
<reference evidence="5 6" key="1">
    <citation type="submission" date="2016-03" db="EMBL/GenBank/DDBJ databases">
        <title>Comparison of Bacillus endophyticus and B. anthracis characteristics using whole genome sequence analysis and microbiological techniques.</title>
        <authorList>
            <person name="Lekota K.E."/>
            <person name="Mafofo J."/>
            <person name="Rees J."/>
            <person name="Muchadeyi F.C."/>
            <person name="Madoroba E."/>
            <person name="Van Heerden H."/>
        </authorList>
    </citation>
    <scope>NUCLEOTIDE SEQUENCE [LARGE SCALE GENOMIC DNA]</scope>
    <source>
        <strain evidence="5 6">3631_10C</strain>
    </source>
</reference>
<gene>
    <name evidence="5" type="ORF">A3864_01950</name>
</gene>
<evidence type="ECO:0000313" key="5">
    <source>
        <dbReference type="EMBL" id="RAS82294.1"/>
    </source>
</evidence>
<dbReference type="Proteomes" id="UP000250174">
    <property type="component" value="Unassembled WGS sequence"/>
</dbReference>
<dbReference type="InterPro" id="IPR050834">
    <property type="entry name" value="Glycosyltransf_2"/>
</dbReference>
<keyword evidence="3" id="KW-0808">Transferase</keyword>